<evidence type="ECO:0000256" key="1">
    <source>
        <dbReference type="SAM" id="Phobius"/>
    </source>
</evidence>
<proteinExistence type="predicted"/>
<feature type="non-terminal residue" evidence="2">
    <location>
        <position position="1"/>
    </location>
</feature>
<sequence>KMVVELATTTKSTISEPAPQDAQYIWLPFLVLVGVAVLAGLVYAMSRNRRSCLNCSCFKRVKATRSGYINVDINENDSDVSMAMGEDFTEVESRYSLMQGRLHIATVSTLAEFM</sequence>
<keyword evidence="1" id="KW-0472">Membrane</keyword>
<evidence type="ECO:0000313" key="2">
    <source>
        <dbReference type="EMBL" id="ALC46962.1"/>
    </source>
</evidence>
<gene>
    <name evidence="2" type="ORF">Dbus_chr3Rg1712</name>
</gene>
<dbReference type="AlphaFoldDB" id="A0A0M4F541"/>
<keyword evidence="3" id="KW-1185">Reference proteome</keyword>
<organism evidence="2 3">
    <name type="scientific">Drosophila busckii</name>
    <name type="common">Fruit fly</name>
    <dbReference type="NCBI Taxonomy" id="30019"/>
    <lineage>
        <taxon>Eukaryota</taxon>
        <taxon>Metazoa</taxon>
        <taxon>Ecdysozoa</taxon>
        <taxon>Arthropoda</taxon>
        <taxon>Hexapoda</taxon>
        <taxon>Insecta</taxon>
        <taxon>Pterygota</taxon>
        <taxon>Neoptera</taxon>
        <taxon>Endopterygota</taxon>
        <taxon>Diptera</taxon>
        <taxon>Brachycera</taxon>
        <taxon>Muscomorpha</taxon>
        <taxon>Ephydroidea</taxon>
        <taxon>Drosophilidae</taxon>
        <taxon>Drosophila</taxon>
    </lineage>
</organism>
<dbReference type="OrthoDB" id="7997432at2759"/>
<accession>A0A0M4F541</accession>
<keyword evidence="1" id="KW-0812">Transmembrane</keyword>
<dbReference type="Proteomes" id="UP000494163">
    <property type="component" value="Chromosome 3R"/>
</dbReference>
<reference evidence="2 3" key="1">
    <citation type="submission" date="2015-08" db="EMBL/GenBank/DDBJ databases">
        <title>Ancestral chromatin configuration constrains chromatin evolution on differentiating sex chromosomes in Drosophila.</title>
        <authorList>
            <person name="Zhou Q."/>
            <person name="Bachtrog D."/>
        </authorList>
    </citation>
    <scope>NUCLEOTIDE SEQUENCE [LARGE SCALE GENOMIC DNA]</scope>
    <source>
        <tissue evidence="2">Whole larvae</tissue>
    </source>
</reference>
<protein>
    <submittedName>
        <fullName evidence="2">CG5039</fullName>
    </submittedName>
</protein>
<evidence type="ECO:0000313" key="3">
    <source>
        <dbReference type="Proteomes" id="UP000494163"/>
    </source>
</evidence>
<dbReference type="EMBL" id="CP012526">
    <property type="protein sequence ID" value="ALC46962.1"/>
    <property type="molecule type" value="Genomic_DNA"/>
</dbReference>
<keyword evidence="1" id="KW-1133">Transmembrane helix</keyword>
<feature type="transmembrane region" description="Helical" evidence="1">
    <location>
        <begin position="24"/>
        <end position="44"/>
    </location>
</feature>
<dbReference type="OMA" id="SDVPMAC"/>
<name>A0A0M4F541_DROBS</name>
<feature type="non-terminal residue" evidence="2">
    <location>
        <position position="114"/>
    </location>
</feature>